<keyword evidence="4 7" id="KW-0812">Transmembrane</keyword>
<dbReference type="CDD" id="cd12912">
    <property type="entry name" value="PDC2_MCP_like"/>
    <property type="match status" value="1"/>
</dbReference>
<comment type="subcellular location">
    <subcellularLocation>
        <location evidence="1">Cell membrane</location>
        <topology evidence="1">Multi-pass membrane protein</topology>
    </subcellularLocation>
</comment>
<evidence type="ECO:0000256" key="5">
    <source>
        <dbReference type="ARBA" id="ARBA00022989"/>
    </source>
</evidence>
<evidence type="ECO:0000256" key="2">
    <source>
        <dbReference type="ARBA" id="ARBA00022475"/>
    </source>
</evidence>
<proteinExistence type="predicted"/>
<evidence type="ECO:0000313" key="10">
    <source>
        <dbReference type="Proteomes" id="UP000446658"/>
    </source>
</evidence>
<feature type="domain" description="HAMP" evidence="8">
    <location>
        <begin position="300"/>
        <end position="354"/>
    </location>
</feature>
<dbReference type="InterPro" id="IPR003660">
    <property type="entry name" value="HAMP_dom"/>
</dbReference>
<dbReference type="Gene3D" id="1.10.287.950">
    <property type="entry name" value="Methyl-accepting chemotaxis protein"/>
    <property type="match status" value="1"/>
</dbReference>
<evidence type="ECO:0000256" key="7">
    <source>
        <dbReference type="SAM" id="Phobius"/>
    </source>
</evidence>
<keyword evidence="10" id="KW-1185">Reference proteome</keyword>
<evidence type="ECO:0000259" key="8">
    <source>
        <dbReference type="PROSITE" id="PS50885"/>
    </source>
</evidence>
<dbReference type="CDD" id="cd18773">
    <property type="entry name" value="PDC1_HK_sensor"/>
    <property type="match status" value="1"/>
</dbReference>
<keyword evidence="5 7" id="KW-1133">Transmembrane helix</keyword>
<dbReference type="InterPro" id="IPR029151">
    <property type="entry name" value="Sensor-like_sf"/>
</dbReference>
<evidence type="ECO:0000256" key="1">
    <source>
        <dbReference type="ARBA" id="ARBA00004651"/>
    </source>
</evidence>
<evidence type="ECO:0000256" key="3">
    <source>
        <dbReference type="ARBA" id="ARBA00022500"/>
    </source>
</evidence>
<dbReference type="GO" id="GO:0006935">
    <property type="term" value="P:chemotaxis"/>
    <property type="evidence" value="ECO:0007669"/>
    <property type="project" value="UniProtKB-KW"/>
</dbReference>
<dbReference type="PANTHER" id="PTHR32089">
    <property type="entry name" value="METHYL-ACCEPTING CHEMOTAXIS PROTEIN MCPB"/>
    <property type="match status" value="1"/>
</dbReference>
<dbReference type="Proteomes" id="UP000446658">
    <property type="component" value="Unassembled WGS sequence"/>
</dbReference>
<dbReference type="SUPFAM" id="SSF58104">
    <property type="entry name" value="Methyl-accepting chemotaxis protein (MCP) signaling domain"/>
    <property type="match status" value="1"/>
</dbReference>
<dbReference type="InterPro" id="IPR033479">
    <property type="entry name" value="dCache_1"/>
</dbReference>
<dbReference type="EMBL" id="WLYX01000001">
    <property type="protein sequence ID" value="MTD32704.1"/>
    <property type="molecule type" value="Genomic_DNA"/>
</dbReference>
<evidence type="ECO:0000256" key="4">
    <source>
        <dbReference type="ARBA" id="ARBA00022692"/>
    </source>
</evidence>
<dbReference type="Pfam" id="PF02743">
    <property type="entry name" value="dCache_1"/>
    <property type="match status" value="1"/>
</dbReference>
<evidence type="ECO:0000256" key="6">
    <source>
        <dbReference type="ARBA" id="ARBA00023136"/>
    </source>
</evidence>
<keyword evidence="3" id="KW-0145">Chemotaxis</keyword>
<dbReference type="CDD" id="cd06225">
    <property type="entry name" value="HAMP"/>
    <property type="match status" value="1"/>
</dbReference>
<dbReference type="SUPFAM" id="SSF103190">
    <property type="entry name" value="Sensory domain-like"/>
    <property type="match status" value="1"/>
</dbReference>
<dbReference type="PROSITE" id="PS50885">
    <property type="entry name" value="HAMP"/>
    <property type="match status" value="1"/>
</dbReference>
<evidence type="ECO:0000313" key="9">
    <source>
        <dbReference type="EMBL" id="MTD32704.1"/>
    </source>
</evidence>
<feature type="transmembrane region" description="Helical" evidence="7">
    <location>
        <begin position="276"/>
        <end position="300"/>
    </location>
</feature>
<dbReference type="SMART" id="SM00304">
    <property type="entry name" value="HAMP"/>
    <property type="match status" value="1"/>
</dbReference>
<reference evidence="9 10" key="1">
    <citation type="submission" date="2019-11" db="EMBL/GenBank/DDBJ databases">
        <title>Draft genome sequence of Paludibacterium sp. dN18-1.</title>
        <authorList>
            <person name="Im W.-T."/>
        </authorList>
    </citation>
    <scope>NUCLEOTIDE SEQUENCE [LARGE SCALE GENOMIC DNA]</scope>
    <source>
        <strain evidence="10">dN 18-1</strain>
    </source>
</reference>
<dbReference type="Gene3D" id="3.30.450.20">
    <property type="entry name" value="PAS domain"/>
    <property type="match status" value="2"/>
</dbReference>
<dbReference type="Pfam" id="PF00672">
    <property type="entry name" value="HAMP"/>
    <property type="match status" value="1"/>
</dbReference>
<organism evidence="9 10">
    <name type="scientific">Paludibacterium denitrificans</name>
    <dbReference type="NCBI Taxonomy" id="2675226"/>
    <lineage>
        <taxon>Bacteria</taxon>
        <taxon>Pseudomonadati</taxon>
        <taxon>Pseudomonadota</taxon>
        <taxon>Betaproteobacteria</taxon>
        <taxon>Neisseriales</taxon>
        <taxon>Chromobacteriaceae</taxon>
        <taxon>Paludibacterium</taxon>
    </lineage>
</organism>
<keyword evidence="2" id="KW-1003">Cell membrane</keyword>
<dbReference type="GO" id="GO:0007165">
    <property type="term" value="P:signal transduction"/>
    <property type="evidence" value="ECO:0007669"/>
    <property type="project" value="InterPro"/>
</dbReference>
<gene>
    <name evidence="9" type="ORF">GKE73_03530</name>
</gene>
<keyword evidence="6 7" id="KW-0472">Membrane</keyword>
<dbReference type="AlphaFoldDB" id="A0A844GD69"/>
<protein>
    <submittedName>
        <fullName evidence="9">HAMP domain-containing protein</fullName>
    </submittedName>
</protein>
<sequence>MKKEQDFPMMSLRTRMLAFVLLILTGLSLTFCGVAYWKMKDVLLSSIQQQVALTAHDKVSFITEWVATRQQIVSSVLPRFGQGELKPILDQAQQAGHLDDMYIGEPSKRMTQFSKSTPVPPGYDPTGRPWYLAASQSEEAIATAPYIDAATKKPIITFARARRDGGQLVAVVSGDVSLQRVTDEVVASRLPGNGYAFLITKDGSIIAHPAKESGMKKIGDVMPGFDLSGLSQDGKLQSVALNGETSMTALYPVGNTGWIFGVVVPVAAATSAVGHLMWLMGGLSLLGLILSAVLAYAGVVRMLSGLTDLRNAMHNVASGEGDLTMQLPVHTHDEVGEIAEAFNAFVKKLHGMFVSVRHDAEALARDTTMLHQAADTIAADSRAQSNELSATAATIEEITVSINHIADNAEAPPSRWWPRRASMPMTRIWPWTRLPTKCSPSCRRWMRCKPPCLAWRHTRKRFAASWL</sequence>
<accession>A0A844GD69</accession>
<dbReference type="PANTHER" id="PTHR32089:SF117">
    <property type="entry name" value="METHYL ACCEPTING SENSORY TRANSDUCER WITH CACHE_1 SMALL MOLECULE BINDING DOMAIN"/>
    <property type="match status" value="1"/>
</dbReference>
<comment type="caution">
    <text evidence="9">The sequence shown here is derived from an EMBL/GenBank/DDBJ whole genome shotgun (WGS) entry which is preliminary data.</text>
</comment>
<name>A0A844GD69_9NEIS</name>
<dbReference type="GO" id="GO:0005886">
    <property type="term" value="C:plasma membrane"/>
    <property type="evidence" value="ECO:0007669"/>
    <property type="project" value="UniProtKB-SubCell"/>
</dbReference>